<dbReference type="InterPro" id="IPR010139">
    <property type="entry name" value="Imidazole-glycPsynth_HisH"/>
</dbReference>
<evidence type="ECO:0000256" key="9">
    <source>
        <dbReference type="ARBA" id="ARBA00049534"/>
    </source>
</evidence>
<gene>
    <name evidence="10 13" type="primary">hisH</name>
    <name evidence="13" type="ORF">KME15_06340</name>
</gene>
<proteinExistence type="inferred from homology"/>
<dbReference type="NCBIfam" id="TIGR01855">
    <property type="entry name" value="IMP_synth_hisH"/>
    <property type="match status" value="1"/>
</dbReference>
<feature type="active site" evidence="10 11">
    <location>
        <position position="188"/>
    </location>
</feature>
<evidence type="ECO:0000256" key="6">
    <source>
        <dbReference type="ARBA" id="ARBA00023102"/>
    </source>
</evidence>
<organism evidence="13 14">
    <name type="scientific">Drouetiella hepatica Uher 2000/2452</name>
    <dbReference type="NCBI Taxonomy" id="904376"/>
    <lineage>
        <taxon>Bacteria</taxon>
        <taxon>Bacillati</taxon>
        <taxon>Cyanobacteriota</taxon>
        <taxon>Cyanophyceae</taxon>
        <taxon>Oculatellales</taxon>
        <taxon>Oculatellaceae</taxon>
        <taxon>Drouetiella</taxon>
    </lineage>
</organism>
<accession>A0A951Q960</accession>
<dbReference type="PROSITE" id="PS51273">
    <property type="entry name" value="GATASE_TYPE_1"/>
    <property type="match status" value="1"/>
</dbReference>
<dbReference type="PANTHER" id="PTHR42701">
    <property type="entry name" value="IMIDAZOLE GLYCEROL PHOSPHATE SYNTHASE SUBUNIT HISH"/>
    <property type="match status" value="1"/>
</dbReference>
<comment type="function">
    <text evidence="10">IGPS catalyzes the conversion of PRFAR and glutamine to IGP, AICAR and glutamate. The HisH subunit catalyzes the hydrolysis of glutamine to glutamate and ammonia as part of the synthesis of IGP and AICAR. The resulting ammonia molecule is channeled to the active site of HisF.</text>
</comment>
<evidence type="ECO:0000313" key="14">
    <source>
        <dbReference type="Proteomes" id="UP000757435"/>
    </source>
</evidence>
<evidence type="ECO:0000259" key="12">
    <source>
        <dbReference type="Pfam" id="PF00117"/>
    </source>
</evidence>
<dbReference type="Gene3D" id="3.40.50.880">
    <property type="match status" value="1"/>
</dbReference>
<dbReference type="GO" id="GO:0005737">
    <property type="term" value="C:cytoplasm"/>
    <property type="evidence" value="ECO:0007669"/>
    <property type="project" value="UniProtKB-SubCell"/>
</dbReference>
<evidence type="ECO:0000256" key="7">
    <source>
        <dbReference type="ARBA" id="ARBA00023239"/>
    </source>
</evidence>
<dbReference type="EC" id="3.5.1.2" evidence="10"/>
<evidence type="ECO:0000256" key="5">
    <source>
        <dbReference type="ARBA" id="ARBA00022962"/>
    </source>
</evidence>
<dbReference type="GO" id="GO:0000105">
    <property type="term" value="P:L-histidine biosynthetic process"/>
    <property type="evidence" value="ECO:0007669"/>
    <property type="project" value="UniProtKB-UniRule"/>
</dbReference>
<evidence type="ECO:0000256" key="1">
    <source>
        <dbReference type="ARBA" id="ARBA00005091"/>
    </source>
</evidence>
<dbReference type="EMBL" id="JAHHHD010000004">
    <property type="protein sequence ID" value="MBW4658274.1"/>
    <property type="molecule type" value="Genomic_DNA"/>
</dbReference>
<evidence type="ECO:0000256" key="2">
    <source>
        <dbReference type="ARBA" id="ARBA00011152"/>
    </source>
</evidence>
<comment type="subcellular location">
    <subcellularLocation>
        <location evidence="10">Cytoplasm</location>
    </subcellularLocation>
</comment>
<keyword evidence="10" id="KW-0963">Cytoplasm</keyword>
<dbReference type="GO" id="GO:0016829">
    <property type="term" value="F:lyase activity"/>
    <property type="evidence" value="ECO:0007669"/>
    <property type="project" value="UniProtKB-KW"/>
</dbReference>
<keyword evidence="6 10" id="KW-0368">Histidine biosynthesis</keyword>
<evidence type="ECO:0000256" key="3">
    <source>
        <dbReference type="ARBA" id="ARBA00022605"/>
    </source>
</evidence>
<dbReference type="GO" id="GO:0000107">
    <property type="term" value="F:imidazoleglycerol-phosphate synthase activity"/>
    <property type="evidence" value="ECO:0007669"/>
    <property type="project" value="UniProtKB-UniRule"/>
</dbReference>
<feature type="active site" evidence="10 11">
    <location>
        <position position="186"/>
    </location>
</feature>
<dbReference type="Proteomes" id="UP000757435">
    <property type="component" value="Unassembled WGS sequence"/>
</dbReference>
<comment type="pathway">
    <text evidence="1 10">Amino-acid biosynthesis; L-histidine biosynthesis; L-histidine from 5-phospho-alpha-D-ribose 1-diphosphate: step 5/9.</text>
</comment>
<reference evidence="13" key="1">
    <citation type="submission" date="2021-05" db="EMBL/GenBank/DDBJ databases">
        <authorList>
            <person name="Pietrasiak N."/>
            <person name="Ward R."/>
            <person name="Stajich J.E."/>
            <person name="Kurbessoian T."/>
        </authorList>
    </citation>
    <scope>NUCLEOTIDE SEQUENCE</scope>
    <source>
        <strain evidence="13">UHER 2000/2452</strain>
    </source>
</reference>
<protein>
    <recommendedName>
        <fullName evidence="10">Imidazole glycerol phosphate synthase subunit HisH</fullName>
        <ecNumber evidence="10">4.3.2.10</ecNumber>
    </recommendedName>
    <alternativeName>
        <fullName evidence="10">IGP synthase glutaminase subunit</fullName>
        <ecNumber evidence="10">3.5.1.2</ecNumber>
    </alternativeName>
    <alternativeName>
        <fullName evidence="10">IGP synthase subunit HisH</fullName>
    </alternativeName>
    <alternativeName>
        <fullName evidence="10">ImGP synthase subunit HisH</fullName>
        <shortName evidence="10">IGPS subunit HisH</shortName>
    </alternativeName>
</protein>
<dbReference type="InterPro" id="IPR029062">
    <property type="entry name" value="Class_I_gatase-like"/>
</dbReference>
<dbReference type="AlphaFoldDB" id="A0A951Q960"/>
<feature type="active site" description="Nucleophile" evidence="10 11">
    <location>
        <position position="81"/>
    </location>
</feature>
<dbReference type="CDD" id="cd01748">
    <property type="entry name" value="GATase1_IGP_Synthase"/>
    <property type="match status" value="1"/>
</dbReference>
<keyword evidence="5 10" id="KW-0315">Glutamine amidotransferase</keyword>
<dbReference type="PIRSF" id="PIRSF000495">
    <property type="entry name" value="Amidotransf_hisH"/>
    <property type="match status" value="1"/>
</dbReference>
<dbReference type="Pfam" id="PF00117">
    <property type="entry name" value="GATase"/>
    <property type="match status" value="1"/>
</dbReference>
<reference evidence="13" key="2">
    <citation type="journal article" date="2022" name="Microbiol. Resour. Announc.">
        <title>Metagenome Sequencing to Explore Phylogenomics of Terrestrial Cyanobacteria.</title>
        <authorList>
            <person name="Ward R.D."/>
            <person name="Stajich J.E."/>
            <person name="Johansen J.R."/>
            <person name="Huntemann M."/>
            <person name="Clum A."/>
            <person name="Foster B."/>
            <person name="Foster B."/>
            <person name="Roux S."/>
            <person name="Palaniappan K."/>
            <person name="Varghese N."/>
            <person name="Mukherjee S."/>
            <person name="Reddy T.B.K."/>
            <person name="Daum C."/>
            <person name="Copeland A."/>
            <person name="Chen I.A."/>
            <person name="Ivanova N.N."/>
            <person name="Kyrpides N.C."/>
            <person name="Shapiro N."/>
            <person name="Eloe-Fadrosh E.A."/>
            <person name="Pietrasiak N."/>
        </authorList>
    </citation>
    <scope>NUCLEOTIDE SEQUENCE</scope>
    <source>
        <strain evidence="13">UHER 2000/2452</strain>
    </source>
</reference>
<keyword evidence="3 10" id="KW-0028">Amino-acid biosynthesis</keyword>
<comment type="caution">
    <text evidence="13">The sequence shown here is derived from an EMBL/GenBank/DDBJ whole genome shotgun (WGS) entry which is preliminary data.</text>
</comment>
<dbReference type="GO" id="GO:0004359">
    <property type="term" value="F:glutaminase activity"/>
    <property type="evidence" value="ECO:0007669"/>
    <property type="project" value="UniProtKB-EC"/>
</dbReference>
<evidence type="ECO:0000256" key="11">
    <source>
        <dbReference type="PIRSR" id="PIRSR000495-1"/>
    </source>
</evidence>
<evidence type="ECO:0000256" key="4">
    <source>
        <dbReference type="ARBA" id="ARBA00022801"/>
    </source>
</evidence>
<evidence type="ECO:0000256" key="10">
    <source>
        <dbReference type="HAMAP-Rule" id="MF_00278"/>
    </source>
</evidence>
<evidence type="ECO:0000256" key="8">
    <source>
        <dbReference type="ARBA" id="ARBA00047838"/>
    </source>
</evidence>
<dbReference type="PANTHER" id="PTHR42701:SF1">
    <property type="entry name" value="IMIDAZOLE GLYCEROL PHOSPHATE SYNTHASE SUBUNIT HISH"/>
    <property type="match status" value="1"/>
</dbReference>
<comment type="catalytic activity">
    <reaction evidence="8 10">
        <text>5-[(5-phospho-1-deoxy-D-ribulos-1-ylimino)methylamino]-1-(5-phospho-beta-D-ribosyl)imidazole-4-carboxamide + L-glutamine = D-erythro-1-(imidazol-4-yl)glycerol 3-phosphate + 5-amino-1-(5-phospho-beta-D-ribosyl)imidazole-4-carboxamide + L-glutamate + H(+)</text>
        <dbReference type="Rhea" id="RHEA:24793"/>
        <dbReference type="ChEBI" id="CHEBI:15378"/>
        <dbReference type="ChEBI" id="CHEBI:29985"/>
        <dbReference type="ChEBI" id="CHEBI:58278"/>
        <dbReference type="ChEBI" id="CHEBI:58359"/>
        <dbReference type="ChEBI" id="CHEBI:58475"/>
        <dbReference type="ChEBI" id="CHEBI:58525"/>
        <dbReference type="EC" id="4.3.2.10"/>
    </reaction>
</comment>
<sequence>MTLIAVIDYDMGNLHSACKGLENAGAKTHVTDSVKDLEQADAVVLPGVGAFDPAIQHLRSRDLIQPIKDIIASGKPFLGICLGLHILLEGSEEGVESGLGIVPGMVRHFRPEPELTIPHMGWNQLQMTQPHLPLWKYLPHDPWLYFVHSYYADPADPAATAATITHGTQTVTAAIAQDNLMAVQFHPEKSSVSGLQILSNFVALVRDRSCLSESTAIAL</sequence>
<dbReference type="InterPro" id="IPR017926">
    <property type="entry name" value="GATASE"/>
</dbReference>
<dbReference type="SUPFAM" id="SSF52317">
    <property type="entry name" value="Class I glutamine amidotransferase-like"/>
    <property type="match status" value="1"/>
</dbReference>
<dbReference type="HAMAP" id="MF_00278">
    <property type="entry name" value="HisH"/>
    <property type="match status" value="1"/>
</dbReference>
<feature type="domain" description="Glutamine amidotransferase" evidence="12">
    <location>
        <begin position="6"/>
        <end position="202"/>
    </location>
</feature>
<keyword evidence="7 10" id="KW-0456">Lyase</keyword>
<comment type="subunit">
    <text evidence="2 10">Heterodimer of HisH and HisF.</text>
</comment>
<evidence type="ECO:0000313" key="13">
    <source>
        <dbReference type="EMBL" id="MBW4658274.1"/>
    </source>
</evidence>
<keyword evidence="4 10" id="KW-0378">Hydrolase</keyword>
<dbReference type="EC" id="4.3.2.10" evidence="10"/>
<name>A0A951Q960_9CYAN</name>
<comment type="catalytic activity">
    <reaction evidence="9 10">
        <text>L-glutamine + H2O = L-glutamate + NH4(+)</text>
        <dbReference type="Rhea" id="RHEA:15889"/>
        <dbReference type="ChEBI" id="CHEBI:15377"/>
        <dbReference type="ChEBI" id="CHEBI:28938"/>
        <dbReference type="ChEBI" id="CHEBI:29985"/>
        <dbReference type="ChEBI" id="CHEBI:58359"/>
        <dbReference type="EC" id="3.5.1.2"/>
    </reaction>
</comment>